<protein>
    <submittedName>
        <fullName evidence="6">FG-GAP-like repeat-containing protein</fullName>
    </submittedName>
</protein>
<accession>A0ABV0FZQ7</accession>
<keyword evidence="2" id="KW-0677">Repeat</keyword>
<dbReference type="PROSITE" id="PS51257">
    <property type="entry name" value="PROKAR_LIPOPROTEIN"/>
    <property type="match status" value="1"/>
</dbReference>
<dbReference type="RefSeq" id="WP_347703526.1">
    <property type="nucleotide sequence ID" value="NZ_JBDPZD010000001.1"/>
</dbReference>
<gene>
    <name evidence="6" type="ORF">ABDJ85_04430</name>
</gene>
<dbReference type="EMBL" id="JBDPZD010000001">
    <property type="protein sequence ID" value="MEO3690703.1"/>
    <property type="molecule type" value="Genomic_DNA"/>
</dbReference>
<comment type="caution">
    <text evidence="6">The sequence shown here is derived from an EMBL/GenBank/DDBJ whole genome shotgun (WGS) entry which is preliminary data.</text>
</comment>
<dbReference type="Gene3D" id="2.40.360.20">
    <property type="match status" value="1"/>
</dbReference>
<proteinExistence type="predicted"/>
<evidence type="ECO:0000256" key="3">
    <source>
        <dbReference type="ARBA" id="ARBA00023180"/>
    </source>
</evidence>
<reference evidence="6 7" key="1">
    <citation type="submission" date="2024-05" db="EMBL/GenBank/DDBJ databases">
        <title>Roseateles sp. DJS-2-20 16S ribosomal RNA gene Genome sequencing and assembly.</title>
        <authorList>
            <person name="Woo H."/>
        </authorList>
    </citation>
    <scope>NUCLEOTIDE SEQUENCE [LARGE SCALE GENOMIC DNA]</scope>
    <source>
        <strain evidence="6 7">DJS-2-20</strain>
    </source>
</reference>
<evidence type="ECO:0000259" key="5">
    <source>
        <dbReference type="Pfam" id="PF13205"/>
    </source>
</evidence>
<feature type="domain" description="SbsA Ig-like" evidence="5">
    <location>
        <begin position="360"/>
        <end position="459"/>
    </location>
</feature>
<evidence type="ECO:0000256" key="1">
    <source>
        <dbReference type="ARBA" id="ARBA00022729"/>
    </source>
</evidence>
<dbReference type="InterPro" id="IPR013517">
    <property type="entry name" value="FG-GAP"/>
</dbReference>
<evidence type="ECO:0000256" key="4">
    <source>
        <dbReference type="SAM" id="SignalP"/>
    </source>
</evidence>
<dbReference type="Proteomes" id="UP001495147">
    <property type="component" value="Unassembled WGS sequence"/>
</dbReference>
<dbReference type="PANTHER" id="PTHR44103:SF1">
    <property type="entry name" value="PROPROTEIN CONVERTASE P"/>
    <property type="match status" value="1"/>
</dbReference>
<feature type="chain" id="PRO_5045926462" evidence="4">
    <location>
        <begin position="19"/>
        <end position="837"/>
    </location>
</feature>
<dbReference type="Pfam" id="PF13517">
    <property type="entry name" value="FG-GAP_3"/>
    <property type="match status" value="3"/>
</dbReference>
<dbReference type="Pfam" id="PF13205">
    <property type="entry name" value="Big_5"/>
    <property type="match status" value="2"/>
</dbReference>
<keyword evidence="1 4" id="KW-0732">Signal</keyword>
<dbReference type="SMART" id="SM00191">
    <property type="entry name" value="Int_alpha"/>
    <property type="match status" value="3"/>
</dbReference>
<organism evidence="6 7">
    <name type="scientific">Roseateles paludis</name>
    <dbReference type="NCBI Taxonomy" id="3145238"/>
    <lineage>
        <taxon>Bacteria</taxon>
        <taxon>Pseudomonadati</taxon>
        <taxon>Pseudomonadota</taxon>
        <taxon>Betaproteobacteria</taxon>
        <taxon>Burkholderiales</taxon>
        <taxon>Sphaerotilaceae</taxon>
        <taxon>Roseateles</taxon>
    </lineage>
</organism>
<dbReference type="PANTHER" id="PTHR44103">
    <property type="entry name" value="PROPROTEIN CONVERTASE P"/>
    <property type="match status" value="1"/>
</dbReference>
<dbReference type="Gene3D" id="2.130.10.130">
    <property type="entry name" value="Integrin alpha, N-terminal"/>
    <property type="match status" value="3"/>
</dbReference>
<dbReference type="InterPro" id="IPR013519">
    <property type="entry name" value="Int_alpha_beta-p"/>
</dbReference>
<evidence type="ECO:0000313" key="6">
    <source>
        <dbReference type="EMBL" id="MEO3690703.1"/>
    </source>
</evidence>
<keyword evidence="7" id="KW-1185">Reference proteome</keyword>
<name>A0ABV0FZQ7_9BURK</name>
<sequence length="837" mass="87255">MGSKFLSGVGRCVLLSLAAWLTACGGGGGGSGGDSVPSGGAGAPVPVLPSAEEYFPLNTGDRWSYGTDTQHTTLVSAIGPQQLPSGQAMLVRTMGQNGQTEEFYQRDANGVRQYPGPIADQLTTAFGPLLVMKPTLTVGDRWVVVDATVSNGVYIDDDSVPDVVALHMESTVIGMESLTVGGKDFTRVAHIQTVGTRSKKLSRSGNTLVTTVTSDDWYAPGLGLVRSRVTTVDGSLPPSTRESSLTGWLVGSQRSDTKAPGIVATSPAAGMIVSGCCVSVGARFDRLMDTSPPGEPLQLTGPDGKPVAGNTVWDWHGDFFAFTPSKRLTSGTYTARVTTANRDVAGNALPAELSWQFVVDTTGPAITPVQPLPNAKDVALDSKIVFTVEADTDFSRLALADLEVTSLAGSIEVDRSVSGNTITLTPKKPLPRGAHLRVQLGNLVDQLGNAGSLAWEFDTDPGRFAPPQALTTATVTAVTIGDLDGDGRNDVVLALPADGSGVSPTLQVFMGQAGGTFSAPRTYATAPGHERNITSLAVVDLDRKGQMAIVAGNDLTALQILRRQPDGRHAVSQVIDTASAYAVRVVDFNGDGRPDLVGRPYNGSEVQIWLQQPDGRFGAGRAVALESFGGSPGFAVGDLNSDGRLDIVTSGVGLGKQFGVAYQQPDGSFSSPVYVNVASGFWGQGVAIGDVNGDGRQDLIVSNQGVDAVSVLLQDAKGQLLPGVAQPGTDGATRVSLADIDGDGRLDIVSAGTGWPLIVTLQRSDGSLDTSQSFPRPWDQFFVDDIVAVGDLDGDGRPDILYGGYWLRQRAVPAPAGSGSGGTRPTWLGLGRLLRTR</sequence>
<feature type="domain" description="SbsA Ig-like" evidence="5">
    <location>
        <begin position="256"/>
        <end position="357"/>
    </location>
</feature>
<dbReference type="InterPro" id="IPR028994">
    <property type="entry name" value="Integrin_alpha_N"/>
</dbReference>
<evidence type="ECO:0000256" key="2">
    <source>
        <dbReference type="ARBA" id="ARBA00022737"/>
    </source>
</evidence>
<dbReference type="InterPro" id="IPR032812">
    <property type="entry name" value="SbsA_Ig"/>
</dbReference>
<keyword evidence="3" id="KW-0325">Glycoprotein</keyword>
<dbReference type="SUPFAM" id="SSF69318">
    <property type="entry name" value="Integrin alpha N-terminal domain"/>
    <property type="match status" value="2"/>
</dbReference>
<feature type="signal peptide" evidence="4">
    <location>
        <begin position="1"/>
        <end position="18"/>
    </location>
</feature>
<evidence type="ECO:0000313" key="7">
    <source>
        <dbReference type="Proteomes" id="UP001495147"/>
    </source>
</evidence>